<dbReference type="GO" id="GO:0005886">
    <property type="term" value="C:plasma membrane"/>
    <property type="evidence" value="ECO:0007669"/>
    <property type="project" value="UniProtKB-SubCell"/>
</dbReference>
<dbReference type="InterPro" id="IPR018043">
    <property type="entry name" value="Na/Gal_symport_CS"/>
</dbReference>
<keyword evidence="9 11" id="KW-0472">Membrane</keyword>
<feature type="transmembrane region" description="Helical" evidence="11">
    <location>
        <begin position="108"/>
        <end position="126"/>
    </location>
</feature>
<evidence type="ECO:0000256" key="9">
    <source>
        <dbReference type="ARBA" id="ARBA00023136"/>
    </source>
</evidence>
<evidence type="ECO:0000256" key="1">
    <source>
        <dbReference type="ARBA" id="ARBA00004651"/>
    </source>
</evidence>
<keyword evidence="4" id="KW-1003">Cell membrane</keyword>
<keyword evidence="5" id="KW-0762">Sugar transport</keyword>
<keyword evidence="7" id="KW-0769">Symport</keyword>
<dbReference type="PROSITE" id="PS00872">
    <property type="entry name" value="NA_GALACTOSIDE_SYMP"/>
    <property type="match status" value="1"/>
</dbReference>
<dbReference type="GO" id="GO:0006814">
    <property type="term" value="P:sodium ion transport"/>
    <property type="evidence" value="ECO:0007669"/>
    <property type="project" value="InterPro"/>
</dbReference>
<feature type="transmembrane region" description="Helical" evidence="11">
    <location>
        <begin position="12"/>
        <end position="36"/>
    </location>
</feature>
<feature type="transmembrane region" description="Helical" evidence="11">
    <location>
        <begin position="237"/>
        <end position="259"/>
    </location>
</feature>
<evidence type="ECO:0000256" key="6">
    <source>
        <dbReference type="ARBA" id="ARBA00022692"/>
    </source>
</evidence>
<feature type="transmembrane region" description="Helical" evidence="11">
    <location>
        <begin position="375"/>
        <end position="397"/>
    </location>
</feature>
<evidence type="ECO:0000256" key="2">
    <source>
        <dbReference type="ARBA" id="ARBA00009617"/>
    </source>
</evidence>
<dbReference type="Pfam" id="PF13347">
    <property type="entry name" value="MFS_2"/>
    <property type="match status" value="1"/>
</dbReference>
<feature type="transmembrane region" description="Helical" evidence="11">
    <location>
        <begin position="409"/>
        <end position="430"/>
    </location>
</feature>
<dbReference type="NCBIfam" id="NF007749">
    <property type="entry name" value="PRK10429.1"/>
    <property type="match status" value="1"/>
</dbReference>
<dbReference type="RefSeq" id="WP_306099722.1">
    <property type="nucleotide sequence ID" value="NZ_CP162602.1"/>
</dbReference>
<dbReference type="InterPro" id="IPR039672">
    <property type="entry name" value="MFS_2"/>
</dbReference>
<feature type="transmembrane region" description="Helical" evidence="11">
    <location>
        <begin position="326"/>
        <end position="354"/>
    </location>
</feature>
<proteinExistence type="inferred from homology"/>
<evidence type="ECO:0000313" key="12">
    <source>
        <dbReference type="EMBL" id="XDK26808.1"/>
    </source>
</evidence>
<evidence type="ECO:0000256" key="4">
    <source>
        <dbReference type="ARBA" id="ARBA00022475"/>
    </source>
</evidence>
<dbReference type="AlphaFoldDB" id="A0AB39HK76"/>
<dbReference type="EMBL" id="CP162602">
    <property type="protein sequence ID" value="XDK26808.1"/>
    <property type="molecule type" value="Genomic_DNA"/>
</dbReference>
<feature type="transmembrane region" description="Helical" evidence="11">
    <location>
        <begin position="298"/>
        <end position="320"/>
    </location>
</feature>
<feature type="transmembrane region" description="Helical" evidence="11">
    <location>
        <begin position="82"/>
        <end position="102"/>
    </location>
</feature>
<dbReference type="InterPro" id="IPR036259">
    <property type="entry name" value="MFS_trans_sf"/>
</dbReference>
<accession>A0AB39HK76</accession>
<dbReference type="GO" id="GO:0008643">
    <property type="term" value="P:carbohydrate transport"/>
    <property type="evidence" value="ECO:0007669"/>
    <property type="project" value="InterPro"/>
</dbReference>
<name>A0AB39HK76_9VIBR</name>
<feature type="region of interest" description="Disordered" evidence="10">
    <location>
        <begin position="446"/>
        <end position="465"/>
    </location>
</feature>
<feature type="transmembrane region" description="Helical" evidence="11">
    <location>
        <begin position="182"/>
        <end position="201"/>
    </location>
</feature>
<dbReference type="KEGG" id="vih:AB0763_13545"/>
<comment type="subcellular location">
    <subcellularLocation>
        <location evidence="1">Cell membrane</location>
        <topology evidence="1">Multi-pass membrane protein</topology>
    </subcellularLocation>
</comment>
<dbReference type="PANTHER" id="PTHR11328">
    <property type="entry name" value="MAJOR FACILITATOR SUPERFAMILY DOMAIN-CONTAINING PROTEIN"/>
    <property type="match status" value="1"/>
</dbReference>
<evidence type="ECO:0000256" key="8">
    <source>
        <dbReference type="ARBA" id="ARBA00022989"/>
    </source>
</evidence>
<dbReference type="Gene3D" id="1.20.1250.20">
    <property type="entry name" value="MFS general substrate transporter like domains"/>
    <property type="match status" value="1"/>
</dbReference>
<evidence type="ECO:0000256" key="7">
    <source>
        <dbReference type="ARBA" id="ARBA00022847"/>
    </source>
</evidence>
<dbReference type="InterPro" id="IPR001927">
    <property type="entry name" value="Na/Gal_symport"/>
</dbReference>
<keyword evidence="12" id="KW-0614">Plasmid</keyword>
<evidence type="ECO:0000256" key="10">
    <source>
        <dbReference type="SAM" id="MobiDB-lite"/>
    </source>
</evidence>
<feature type="transmembrane region" description="Helical" evidence="11">
    <location>
        <begin position="42"/>
        <end position="61"/>
    </location>
</feature>
<geneLocation type="plasmid" evidence="12">
    <name>p-HB236076</name>
</geneLocation>
<dbReference type="SUPFAM" id="SSF103473">
    <property type="entry name" value="MFS general substrate transporter"/>
    <property type="match status" value="1"/>
</dbReference>
<reference evidence="12" key="1">
    <citation type="submission" date="2024-07" db="EMBL/GenBank/DDBJ databases">
        <title>Genome Analysis of a Potential Novel Vibrio Species Secreting pH- and Thermo-stable Alginate Lyase and its Application in Producing Alginate Oligosaccharides.</title>
        <authorList>
            <person name="Huang H."/>
            <person name="Bao K."/>
        </authorList>
    </citation>
    <scope>NUCLEOTIDE SEQUENCE</scope>
    <source>
        <strain evidence="12">HB236076</strain>
        <plasmid evidence="12">p-HB236076</plasmid>
    </source>
</reference>
<sequence>MNPTAITLKTKLSYGLGALGKDFACAPIYIFLMFYFTDVAGLSAAYVGTIFLAARIIDAITDPMMGMVVDNTRSRFGKFRPWIVIGTLINAVVLIALFSTHLFEGVALYVYAAVVYVLWGLTYTIMDIPYWSMIPAISDQRKEREKLVVWPRLFASVAWFVIGSYGLYIVGVLGDGEQGQGFINLAMLIAVLFVISAFITVSHVKEKVVATVDHEQKKFSVSDVLAIIRGNDQLKTLIATILSFQIANMLVSGFAIYYFTYALGDESLFPVYMLVAGAAEVAGVFLFPKLAAWLPRRWLWLTACALPVLSCLLLIAMNLFDPGNLWLIGLSGAAIKLGIGIANALQTVMLADVVDYGEYKTGHRSESVIFSVQTMLVKFAGAASGFIVGVGLTLIGYQANQIQSDDTIAGLQLMMIGLPVIMMLLSGFIYKRFYRLHEGFDQAQFEASEQATEPDEQKPTRPSMA</sequence>
<keyword evidence="3" id="KW-0813">Transport</keyword>
<feature type="transmembrane region" description="Helical" evidence="11">
    <location>
        <begin position="147"/>
        <end position="170"/>
    </location>
</feature>
<comment type="similarity">
    <text evidence="2">Belongs to the sodium:galactoside symporter (TC 2.A.2) family.</text>
</comment>
<organism evidence="12">
    <name type="scientific">Vibrio sp. HB236076</name>
    <dbReference type="NCBI Taxonomy" id="3232307"/>
    <lineage>
        <taxon>Bacteria</taxon>
        <taxon>Pseudomonadati</taxon>
        <taxon>Pseudomonadota</taxon>
        <taxon>Gammaproteobacteria</taxon>
        <taxon>Vibrionales</taxon>
        <taxon>Vibrionaceae</taxon>
        <taxon>Vibrio</taxon>
    </lineage>
</organism>
<gene>
    <name evidence="12" type="primary">melB</name>
    <name evidence="12" type="ORF">AB0763_13545</name>
</gene>
<keyword evidence="8 11" id="KW-1133">Transmembrane helix</keyword>
<dbReference type="NCBIfam" id="TIGR00792">
    <property type="entry name" value="gph"/>
    <property type="match status" value="1"/>
</dbReference>
<keyword evidence="6 11" id="KW-0812">Transmembrane</keyword>
<evidence type="ECO:0000256" key="5">
    <source>
        <dbReference type="ARBA" id="ARBA00022597"/>
    </source>
</evidence>
<feature type="transmembrane region" description="Helical" evidence="11">
    <location>
        <begin position="271"/>
        <end position="291"/>
    </location>
</feature>
<evidence type="ECO:0000256" key="11">
    <source>
        <dbReference type="SAM" id="Phobius"/>
    </source>
</evidence>
<dbReference type="PANTHER" id="PTHR11328:SF36">
    <property type="entry name" value="MELIBIOSE PERMEASE"/>
    <property type="match status" value="1"/>
</dbReference>
<evidence type="ECO:0000256" key="3">
    <source>
        <dbReference type="ARBA" id="ARBA00022448"/>
    </source>
</evidence>
<dbReference type="CDD" id="cd17332">
    <property type="entry name" value="MFS_MelB_like"/>
    <property type="match status" value="1"/>
</dbReference>
<protein>
    <submittedName>
        <fullName evidence="12">Melibiose:sodium transporter MelB</fullName>
    </submittedName>
</protein>
<dbReference type="GO" id="GO:0015293">
    <property type="term" value="F:symporter activity"/>
    <property type="evidence" value="ECO:0007669"/>
    <property type="project" value="UniProtKB-KW"/>
</dbReference>